<evidence type="ECO:0000256" key="2">
    <source>
        <dbReference type="ARBA" id="ARBA00022448"/>
    </source>
</evidence>
<dbReference type="PANTHER" id="PTHR43227:SF7">
    <property type="entry name" value="ARABINOOLIGOSACCHARIDES TRANSPORT SYSTEM PERMEASE PROTEIN ARAP"/>
    <property type="match status" value="1"/>
</dbReference>
<organism evidence="9 10">
    <name type="scientific">Marinomonas pollencensis</name>
    <dbReference type="NCBI Taxonomy" id="491954"/>
    <lineage>
        <taxon>Bacteria</taxon>
        <taxon>Pseudomonadati</taxon>
        <taxon>Pseudomonadota</taxon>
        <taxon>Gammaproteobacteria</taxon>
        <taxon>Oceanospirillales</taxon>
        <taxon>Oceanospirillaceae</taxon>
        <taxon>Marinomonas</taxon>
    </lineage>
</organism>
<evidence type="ECO:0000256" key="6">
    <source>
        <dbReference type="ARBA" id="ARBA00023136"/>
    </source>
</evidence>
<keyword evidence="2 7" id="KW-0813">Transport</keyword>
<reference evidence="9 10" key="1">
    <citation type="submission" date="2018-08" db="EMBL/GenBank/DDBJ databases">
        <title>Genomic Encyclopedia of Type Strains, Phase III (KMG-III): the genomes of soil and plant-associated and newly described type strains.</title>
        <authorList>
            <person name="Whitman W."/>
        </authorList>
    </citation>
    <scope>NUCLEOTIDE SEQUENCE [LARGE SCALE GENOMIC DNA]</scope>
    <source>
        <strain evidence="9 10">CECT 7375</strain>
    </source>
</reference>
<feature type="transmembrane region" description="Helical" evidence="7">
    <location>
        <begin position="7"/>
        <end position="27"/>
    </location>
</feature>
<dbReference type="Pfam" id="PF00528">
    <property type="entry name" value="BPD_transp_1"/>
    <property type="match status" value="1"/>
</dbReference>
<dbReference type="InterPro" id="IPR050809">
    <property type="entry name" value="UgpAE/MalFG_permease"/>
</dbReference>
<keyword evidence="10" id="KW-1185">Reference proteome</keyword>
<evidence type="ECO:0000256" key="5">
    <source>
        <dbReference type="ARBA" id="ARBA00022989"/>
    </source>
</evidence>
<dbReference type="InterPro" id="IPR000515">
    <property type="entry name" value="MetI-like"/>
</dbReference>
<dbReference type="GO" id="GO:0055085">
    <property type="term" value="P:transmembrane transport"/>
    <property type="evidence" value="ECO:0007669"/>
    <property type="project" value="InterPro"/>
</dbReference>
<dbReference type="CDD" id="cd06261">
    <property type="entry name" value="TM_PBP2"/>
    <property type="match status" value="1"/>
</dbReference>
<dbReference type="Proteomes" id="UP000256542">
    <property type="component" value="Unassembled WGS sequence"/>
</dbReference>
<dbReference type="InterPro" id="IPR035906">
    <property type="entry name" value="MetI-like_sf"/>
</dbReference>
<feature type="transmembrane region" description="Helical" evidence="7">
    <location>
        <begin position="252"/>
        <end position="271"/>
    </location>
</feature>
<name>A0A3E0DKA9_9GAMM</name>
<sequence>MNKKYYPYVLIAPSVLFLLLFFVYPFLEVFVQAFTSSDGQVGFSNFENIFTDYNFLPSLKNTLLLALVVVPVQLCMAIGMSLMISKMKKGRDTVLYILTIPLGVSDLAAGIIWLAILDQNGFLNSFLFSIGIIDQPESWLNYQNPIIIFAAVVVAEIWRATAILLVILVSGIGLIPKEYYEAAEIFGANSWVRLWKVTLPLLRPSLQTALILRTLLAFEVFAVVMLLGGSNMPVLMGETFNWAFNYQDTGAASAYAVVILALSIVFTLFYLRVLRVPKGARI</sequence>
<dbReference type="PROSITE" id="PS50928">
    <property type="entry name" value="ABC_TM1"/>
    <property type="match status" value="1"/>
</dbReference>
<feature type="transmembrane region" description="Helical" evidence="7">
    <location>
        <begin position="94"/>
        <end position="116"/>
    </location>
</feature>
<dbReference type="GO" id="GO:0005886">
    <property type="term" value="C:plasma membrane"/>
    <property type="evidence" value="ECO:0007669"/>
    <property type="project" value="UniProtKB-SubCell"/>
</dbReference>
<dbReference type="AlphaFoldDB" id="A0A3E0DKA9"/>
<keyword evidence="3" id="KW-1003">Cell membrane</keyword>
<protein>
    <submittedName>
        <fullName evidence="9">Carbohydrate ABC transporter membrane protein 1 (CUT1 family)</fullName>
    </submittedName>
</protein>
<feature type="transmembrane region" description="Helical" evidence="7">
    <location>
        <begin position="210"/>
        <end position="232"/>
    </location>
</feature>
<accession>A0A3E0DKA9</accession>
<keyword evidence="4 7" id="KW-0812">Transmembrane</keyword>
<gene>
    <name evidence="9" type="ORF">DFP81_10666</name>
</gene>
<evidence type="ECO:0000313" key="9">
    <source>
        <dbReference type="EMBL" id="REG83206.1"/>
    </source>
</evidence>
<feature type="transmembrane region" description="Helical" evidence="7">
    <location>
        <begin position="146"/>
        <end position="169"/>
    </location>
</feature>
<dbReference type="OrthoDB" id="8417460at2"/>
<comment type="caution">
    <text evidence="9">The sequence shown here is derived from an EMBL/GenBank/DDBJ whole genome shotgun (WGS) entry which is preliminary data.</text>
</comment>
<dbReference type="PANTHER" id="PTHR43227">
    <property type="entry name" value="BLL4140 PROTEIN"/>
    <property type="match status" value="1"/>
</dbReference>
<dbReference type="SUPFAM" id="SSF161098">
    <property type="entry name" value="MetI-like"/>
    <property type="match status" value="1"/>
</dbReference>
<dbReference type="Gene3D" id="1.10.3720.10">
    <property type="entry name" value="MetI-like"/>
    <property type="match status" value="1"/>
</dbReference>
<evidence type="ECO:0000256" key="7">
    <source>
        <dbReference type="RuleBase" id="RU363032"/>
    </source>
</evidence>
<proteinExistence type="inferred from homology"/>
<dbReference type="RefSeq" id="WP_115897693.1">
    <property type="nucleotide sequence ID" value="NZ_QUNG01000006.1"/>
</dbReference>
<evidence type="ECO:0000256" key="3">
    <source>
        <dbReference type="ARBA" id="ARBA00022475"/>
    </source>
</evidence>
<feature type="domain" description="ABC transmembrane type-1" evidence="8">
    <location>
        <begin position="59"/>
        <end position="270"/>
    </location>
</feature>
<evidence type="ECO:0000256" key="4">
    <source>
        <dbReference type="ARBA" id="ARBA00022692"/>
    </source>
</evidence>
<dbReference type="EMBL" id="QUNG01000006">
    <property type="protein sequence ID" value="REG83206.1"/>
    <property type="molecule type" value="Genomic_DNA"/>
</dbReference>
<evidence type="ECO:0000256" key="1">
    <source>
        <dbReference type="ARBA" id="ARBA00004651"/>
    </source>
</evidence>
<comment type="similarity">
    <text evidence="7">Belongs to the binding-protein-dependent transport system permease family.</text>
</comment>
<keyword evidence="5 7" id="KW-1133">Transmembrane helix</keyword>
<feature type="transmembrane region" description="Helical" evidence="7">
    <location>
        <begin position="63"/>
        <end position="82"/>
    </location>
</feature>
<keyword evidence="6 7" id="KW-0472">Membrane</keyword>
<comment type="subcellular location">
    <subcellularLocation>
        <location evidence="1 7">Cell membrane</location>
        <topology evidence="1 7">Multi-pass membrane protein</topology>
    </subcellularLocation>
</comment>
<evidence type="ECO:0000313" key="10">
    <source>
        <dbReference type="Proteomes" id="UP000256542"/>
    </source>
</evidence>
<evidence type="ECO:0000259" key="8">
    <source>
        <dbReference type="PROSITE" id="PS50928"/>
    </source>
</evidence>